<keyword evidence="2" id="KW-1185">Reference proteome</keyword>
<accession>A0ACC0W200</accession>
<sequence length="173" mass="19532">MQQLMERVRAFKEAHEERRLTEEDDGEVTIQSLQELERETASRRRQLILEERKGPEDKNGTMEAMVLYSMGPNTEVAQMPANHDTLLPRGKRPSSCLRFDVVEIIFAYALVLRAFTGDYDQDVSGAACIFLDLCRVSCVDERYESIPHVCLACLVKHASEGPSANVRAIQDTG</sequence>
<comment type="caution">
    <text evidence="1">The sequence shown here is derived from an EMBL/GenBank/DDBJ whole genome shotgun (WGS) entry which is preliminary data.</text>
</comment>
<gene>
    <name evidence="1" type="ORF">PsorP6_005497</name>
</gene>
<dbReference type="EMBL" id="CM047583">
    <property type="protein sequence ID" value="KAI9912356.1"/>
    <property type="molecule type" value="Genomic_DNA"/>
</dbReference>
<evidence type="ECO:0000313" key="1">
    <source>
        <dbReference type="EMBL" id="KAI9912356.1"/>
    </source>
</evidence>
<reference evidence="1 2" key="1">
    <citation type="journal article" date="2022" name="bioRxiv">
        <title>The genome of the oomycete Peronosclerospora sorghi, a cosmopolitan pathogen of maize and sorghum, is inflated with dispersed pseudogenes.</title>
        <authorList>
            <person name="Fletcher K."/>
            <person name="Martin F."/>
            <person name="Isakeit T."/>
            <person name="Cavanaugh K."/>
            <person name="Magill C."/>
            <person name="Michelmore R."/>
        </authorList>
    </citation>
    <scope>NUCLEOTIDE SEQUENCE [LARGE SCALE GENOMIC DNA]</scope>
    <source>
        <strain evidence="1">P6</strain>
    </source>
</reference>
<name>A0ACC0W200_9STRA</name>
<proteinExistence type="predicted"/>
<evidence type="ECO:0000313" key="2">
    <source>
        <dbReference type="Proteomes" id="UP001163321"/>
    </source>
</evidence>
<organism evidence="1 2">
    <name type="scientific">Peronosclerospora sorghi</name>
    <dbReference type="NCBI Taxonomy" id="230839"/>
    <lineage>
        <taxon>Eukaryota</taxon>
        <taxon>Sar</taxon>
        <taxon>Stramenopiles</taxon>
        <taxon>Oomycota</taxon>
        <taxon>Peronosporomycetes</taxon>
        <taxon>Peronosporales</taxon>
        <taxon>Peronosporaceae</taxon>
        <taxon>Peronosclerospora</taxon>
    </lineage>
</organism>
<protein>
    <submittedName>
        <fullName evidence="1">Uncharacterized protein</fullName>
    </submittedName>
</protein>
<dbReference type="Proteomes" id="UP001163321">
    <property type="component" value="Chromosome 4"/>
</dbReference>